<accession>A0ABQ2VA17</accession>
<protein>
    <submittedName>
        <fullName evidence="5">AraC family transcriptional regulator</fullName>
    </submittedName>
</protein>
<dbReference type="Pfam" id="PF12833">
    <property type="entry name" value="HTH_18"/>
    <property type="match status" value="1"/>
</dbReference>
<reference evidence="6" key="1">
    <citation type="journal article" date="2019" name="Int. J. Syst. Evol. Microbiol.">
        <title>The Global Catalogue of Microorganisms (GCM) 10K type strain sequencing project: providing services to taxonomists for standard genome sequencing and annotation.</title>
        <authorList>
            <consortium name="The Broad Institute Genomics Platform"/>
            <consortium name="The Broad Institute Genome Sequencing Center for Infectious Disease"/>
            <person name="Wu L."/>
            <person name="Ma J."/>
        </authorList>
    </citation>
    <scope>NUCLEOTIDE SEQUENCE [LARGE SCALE GENOMIC DNA]</scope>
    <source>
        <strain evidence="6">JCM 3296</strain>
    </source>
</reference>
<sequence length="313" mass="33211">MVSWASAGMMTPPVLVRTSLARSRRAVLKILAGIVRPPAYPAGVLSFVDLAARPEFTVSVVNCRDDHRGWSAETPRSDVRLVLVHRGGFRRRVRGVPADLDRTVGYVGLPGEEEQFAHPAGGDVCTSISLTAGLWRAVAGDAPRLTGSSLYVDGRLDLAHRRLLAATRSGDSAEHLVGLVGEVVEQMVSTPVPAGAGAGDAALVARARDVIGADHPAAEGLIPLATLLGVSPYRLSRAFTRELGVSLTRYRNRVRVGRALDRLEGGETSLAGLAADLGFADQAHLSRTVRDHLGHTPTALRKLLFRAAAVPAR</sequence>
<evidence type="ECO:0000256" key="2">
    <source>
        <dbReference type="ARBA" id="ARBA00023125"/>
    </source>
</evidence>
<feature type="domain" description="HTH araC/xylS-type" evidence="4">
    <location>
        <begin position="205"/>
        <end position="303"/>
    </location>
</feature>
<dbReference type="PROSITE" id="PS00041">
    <property type="entry name" value="HTH_ARAC_FAMILY_1"/>
    <property type="match status" value="1"/>
</dbReference>
<dbReference type="InterPro" id="IPR018060">
    <property type="entry name" value="HTH_AraC"/>
</dbReference>
<dbReference type="InterPro" id="IPR009057">
    <property type="entry name" value="Homeodomain-like_sf"/>
</dbReference>
<dbReference type="InterPro" id="IPR050204">
    <property type="entry name" value="AraC_XylS_family_regulators"/>
</dbReference>
<evidence type="ECO:0000256" key="3">
    <source>
        <dbReference type="ARBA" id="ARBA00023163"/>
    </source>
</evidence>
<keyword evidence="2" id="KW-0238">DNA-binding</keyword>
<keyword evidence="3" id="KW-0804">Transcription</keyword>
<evidence type="ECO:0000313" key="5">
    <source>
        <dbReference type="EMBL" id="GGU74522.1"/>
    </source>
</evidence>
<dbReference type="Proteomes" id="UP000649573">
    <property type="component" value="Unassembled WGS sequence"/>
</dbReference>
<keyword evidence="1" id="KW-0805">Transcription regulation</keyword>
<dbReference type="InterPro" id="IPR018062">
    <property type="entry name" value="HTH_AraC-typ_CS"/>
</dbReference>
<organism evidence="5 6">
    <name type="scientific">Lentzea flava</name>
    <dbReference type="NCBI Taxonomy" id="103732"/>
    <lineage>
        <taxon>Bacteria</taxon>
        <taxon>Bacillati</taxon>
        <taxon>Actinomycetota</taxon>
        <taxon>Actinomycetes</taxon>
        <taxon>Pseudonocardiales</taxon>
        <taxon>Pseudonocardiaceae</taxon>
        <taxon>Lentzea</taxon>
    </lineage>
</organism>
<dbReference type="PANTHER" id="PTHR46796">
    <property type="entry name" value="HTH-TYPE TRANSCRIPTIONAL ACTIVATOR RHAS-RELATED"/>
    <property type="match status" value="1"/>
</dbReference>
<evidence type="ECO:0000259" key="4">
    <source>
        <dbReference type="PROSITE" id="PS01124"/>
    </source>
</evidence>
<dbReference type="SMART" id="SM00342">
    <property type="entry name" value="HTH_ARAC"/>
    <property type="match status" value="1"/>
</dbReference>
<dbReference type="EMBL" id="BMRE01000055">
    <property type="protein sequence ID" value="GGU74522.1"/>
    <property type="molecule type" value="Genomic_DNA"/>
</dbReference>
<gene>
    <name evidence="5" type="ORF">GCM10010178_77410</name>
</gene>
<dbReference type="Gene3D" id="1.10.10.60">
    <property type="entry name" value="Homeodomain-like"/>
    <property type="match status" value="1"/>
</dbReference>
<comment type="caution">
    <text evidence="5">The sequence shown here is derived from an EMBL/GenBank/DDBJ whole genome shotgun (WGS) entry which is preliminary data.</text>
</comment>
<proteinExistence type="predicted"/>
<dbReference type="SUPFAM" id="SSF46689">
    <property type="entry name" value="Homeodomain-like"/>
    <property type="match status" value="1"/>
</dbReference>
<dbReference type="PROSITE" id="PS01124">
    <property type="entry name" value="HTH_ARAC_FAMILY_2"/>
    <property type="match status" value="1"/>
</dbReference>
<keyword evidence="6" id="KW-1185">Reference proteome</keyword>
<name>A0ABQ2VA17_9PSEU</name>
<evidence type="ECO:0000313" key="6">
    <source>
        <dbReference type="Proteomes" id="UP000649573"/>
    </source>
</evidence>
<evidence type="ECO:0000256" key="1">
    <source>
        <dbReference type="ARBA" id="ARBA00023015"/>
    </source>
</evidence>